<dbReference type="GeneID" id="30073452"/>
<keyword evidence="2" id="KW-1185">Reference proteome</keyword>
<proteinExistence type="predicted"/>
<dbReference type="RefSeq" id="XP_018756272.1">
    <property type="nucleotide sequence ID" value="XM_018905823.1"/>
</dbReference>
<organism evidence="1 2">
    <name type="scientific">Gibberella moniliformis (strain M3125 / FGSC 7600)</name>
    <name type="common">Maize ear and stalk rot fungus</name>
    <name type="synonym">Fusarium verticillioides</name>
    <dbReference type="NCBI Taxonomy" id="334819"/>
    <lineage>
        <taxon>Eukaryota</taxon>
        <taxon>Fungi</taxon>
        <taxon>Dikarya</taxon>
        <taxon>Ascomycota</taxon>
        <taxon>Pezizomycotina</taxon>
        <taxon>Sordariomycetes</taxon>
        <taxon>Hypocreomycetidae</taxon>
        <taxon>Hypocreales</taxon>
        <taxon>Nectriaceae</taxon>
        <taxon>Fusarium</taxon>
        <taxon>Fusarium fujikuroi species complex</taxon>
    </lineage>
</organism>
<evidence type="ECO:0000313" key="1">
    <source>
        <dbReference type="EMBL" id="EWG50081.1"/>
    </source>
</evidence>
<dbReference type="KEGG" id="fvr:FVEG_16576"/>
<protein>
    <submittedName>
        <fullName evidence="1">Uncharacterized protein</fullName>
    </submittedName>
</protein>
<gene>
    <name evidence="1" type="ORF">FVEG_16576</name>
</gene>
<dbReference type="OrthoDB" id="5102719at2759"/>
<dbReference type="Proteomes" id="UP000009096">
    <property type="component" value="Chromosome 5"/>
</dbReference>
<accession>W7MGS1</accession>
<dbReference type="VEuPathDB" id="FungiDB:FVEG_16576"/>
<dbReference type="EMBL" id="CM000582">
    <property type="protein sequence ID" value="EWG50081.1"/>
    <property type="molecule type" value="Genomic_DNA"/>
</dbReference>
<sequence>MVLLATSAHAGYCGPKAKTYEVGAPSHWHELFLDCAEGYGNVDCPYGTRAYDVQRHEPNDEKDLCSTTV</sequence>
<evidence type="ECO:0000313" key="2">
    <source>
        <dbReference type="Proteomes" id="UP000009096"/>
    </source>
</evidence>
<reference evidence="1 2" key="1">
    <citation type="journal article" date="2010" name="Nature">
        <title>Comparative genomics reveals mobile pathogenicity chromosomes in Fusarium.</title>
        <authorList>
            <person name="Ma L.J."/>
            <person name="van der Does H.C."/>
            <person name="Borkovich K.A."/>
            <person name="Coleman J.J."/>
            <person name="Daboussi M.J."/>
            <person name="Di Pietro A."/>
            <person name="Dufresne M."/>
            <person name="Freitag M."/>
            <person name="Grabherr M."/>
            <person name="Henrissat B."/>
            <person name="Houterman P.M."/>
            <person name="Kang S."/>
            <person name="Shim W.B."/>
            <person name="Woloshuk C."/>
            <person name="Xie X."/>
            <person name="Xu J.R."/>
            <person name="Antoniw J."/>
            <person name="Baker S.E."/>
            <person name="Bluhm B.H."/>
            <person name="Breakspear A."/>
            <person name="Brown D.W."/>
            <person name="Butchko R.A."/>
            <person name="Chapman S."/>
            <person name="Coulson R."/>
            <person name="Coutinho P.M."/>
            <person name="Danchin E.G."/>
            <person name="Diener A."/>
            <person name="Gale L.R."/>
            <person name="Gardiner D.M."/>
            <person name="Goff S."/>
            <person name="Hammond-Kosack K.E."/>
            <person name="Hilburn K."/>
            <person name="Hua-Van A."/>
            <person name="Jonkers W."/>
            <person name="Kazan K."/>
            <person name="Kodira C.D."/>
            <person name="Koehrsen M."/>
            <person name="Kumar L."/>
            <person name="Lee Y.H."/>
            <person name="Li L."/>
            <person name="Manners J.M."/>
            <person name="Miranda-Saavedra D."/>
            <person name="Mukherjee M."/>
            <person name="Park G."/>
            <person name="Park J."/>
            <person name="Park S.Y."/>
            <person name="Proctor R.H."/>
            <person name="Regev A."/>
            <person name="Ruiz-Roldan M.C."/>
            <person name="Sain D."/>
            <person name="Sakthikumar S."/>
            <person name="Sykes S."/>
            <person name="Schwartz D.C."/>
            <person name="Turgeon B.G."/>
            <person name="Wapinski I."/>
            <person name="Yoder O."/>
            <person name="Young S."/>
            <person name="Zeng Q."/>
            <person name="Zhou S."/>
            <person name="Galagan J."/>
            <person name="Cuomo C.A."/>
            <person name="Kistler H.C."/>
            <person name="Rep M."/>
        </authorList>
    </citation>
    <scope>NUCLEOTIDE SEQUENCE [LARGE SCALE GENOMIC DNA]</scope>
    <source>
        <strain evidence="2">M3125 / FGSC 7600</strain>
    </source>
</reference>
<dbReference type="EMBL" id="DS022253">
    <property type="protein sequence ID" value="EWG50081.1"/>
    <property type="molecule type" value="Genomic_DNA"/>
</dbReference>
<name>W7MGS1_GIBM7</name>
<dbReference type="AlphaFoldDB" id="W7MGS1"/>